<dbReference type="WBParaSite" id="nRc.2.0.1.t31793-RA">
    <property type="protein sequence ID" value="nRc.2.0.1.t31793-RA"/>
    <property type="gene ID" value="nRc.2.0.1.g31793"/>
</dbReference>
<name>A0A915K1U1_ROMCU</name>
<dbReference type="AlphaFoldDB" id="A0A915K1U1"/>
<keyword evidence="1" id="KW-1185">Reference proteome</keyword>
<sequence length="46" mass="5134">MSNQELAMQLGELKGTLEALFDIIVDAATKDNKREADSRGQEPDRQ</sequence>
<reference evidence="2" key="1">
    <citation type="submission" date="2022-11" db="UniProtKB">
        <authorList>
            <consortium name="WormBaseParasite"/>
        </authorList>
    </citation>
    <scope>IDENTIFICATION</scope>
</reference>
<organism evidence="1 2">
    <name type="scientific">Romanomermis culicivorax</name>
    <name type="common">Nematode worm</name>
    <dbReference type="NCBI Taxonomy" id="13658"/>
    <lineage>
        <taxon>Eukaryota</taxon>
        <taxon>Metazoa</taxon>
        <taxon>Ecdysozoa</taxon>
        <taxon>Nematoda</taxon>
        <taxon>Enoplea</taxon>
        <taxon>Dorylaimia</taxon>
        <taxon>Mermithida</taxon>
        <taxon>Mermithoidea</taxon>
        <taxon>Mermithidae</taxon>
        <taxon>Romanomermis</taxon>
    </lineage>
</organism>
<accession>A0A915K1U1</accession>
<evidence type="ECO:0000313" key="1">
    <source>
        <dbReference type="Proteomes" id="UP000887565"/>
    </source>
</evidence>
<protein>
    <submittedName>
        <fullName evidence="2">Uncharacterized protein</fullName>
    </submittedName>
</protein>
<proteinExistence type="predicted"/>
<evidence type="ECO:0000313" key="2">
    <source>
        <dbReference type="WBParaSite" id="nRc.2.0.1.t31793-RA"/>
    </source>
</evidence>
<dbReference type="Proteomes" id="UP000887565">
    <property type="component" value="Unplaced"/>
</dbReference>